<dbReference type="Pfam" id="PF08029">
    <property type="entry name" value="HisG_C"/>
    <property type="match status" value="1"/>
</dbReference>
<evidence type="ECO:0000256" key="1">
    <source>
        <dbReference type="ARBA" id="ARBA00000915"/>
    </source>
</evidence>
<keyword evidence="7 11" id="KW-0328">Glycosyltransferase</keyword>
<dbReference type="Pfam" id="PF01634">
    <property type="entry name" value="HisG"/>
    <property type="match status" value="1"/>
</dbReference>
<sequence length="324" mass="34495">MNPKTGNGARDRLRIAIQKSGRLAEPARALLTACGLSWRESRDRLFCYGESLPVDLLLVRDDDIPGLIRDGVCDLGVVGRNVLLEQDIALKAGGGSEAFREWRPLGFGGCRLAIAVPETWAWQSQAQLAGTRLATSYPAILRQWLDGQGIAAEVVELSGSVEIAPRLGQADAICDLVSSGATLAANQLKPVMTLLESEAVLAGPSSATSGASGLDQATPRQPAFDGIWDDARAGLAELLLRRLDGVLRMRHSKLLMFQASREAIPSLLPLLPDAEAPTVMQIDGGDGLALQALCHGAVTWQRLEELKRAGARGLLVLPVEGMLA</sequence>
<dbReference type="EC" id="2.4.2.17" evidence="4 11"/>
<dbReference type="PANTHER" id="PTHR21403">
    <property type="entry name" value="ATP PHOSPHORIBOSYLTRANSFERASE ATP-PRTASE"/>
    <property type="match status" value="1"/>
</dbReference>
<comment type="function">
    <text evidence="10 11">Catalyzes the condensation of ATP and 5-phosphoribose 1-diphosphate to form N'-(5'-phosphoribosyl)-ATP (PR-ATP). Has a crucial role in the pathway because the rate of histidine biosynthesis seems to be controlled primarily by regulation of HisG enzymatic activity.</text>
</comment>
<dbReference type="InterPro" id="IPR011322">
    <property type="entry name" value="N-reg_PII-like_a/b"/>
</dbReference>
<dbReference type="NCBIfam" id="TIGR00070">
    <property type="entry name" value="hisG"/>
    <property type="match status" value="1"/>
</dbReference>
<proteinExistence type="inferred from homology"/>
<name>A0ABS9HRM3_9GAMM</name>
<evidence type="ECO:0000256" key="6">
    <source>
        <dbReference type="ARBA" id="ARBA00022605"/>
    </source>
</evidence>
<comment type="activity regulation">
    <text evidence="11">Feedback inhibited by histidine.</text>
</comment>
<evidence type="ECO:0000313" key="14">
    <source>
        <dbReference type="EMBL" id="MCF7220805.1"/>
    </source>
</evidence>
<dbReference type="NCBIfam" id="TIGR03455">
    <property type="entry name" value="HisG_C-term"/>
    <property type="match status" value="1"/>
</dbReference>
<protein>
    <recommendedName>
        <fullName evidence="5 11">ATP phosphoribosyltransferase</fullName>
        <shortName evidence="11">ATP-PRT</shortName>
        <shortName evidence="11">ATP-PRTase</shortName>
        <ecNumber evidence="4 11">2.4.2.17</ecNumber>
    </recommendedName>
</protein>
<keyword evidence="11" id="KW-0963">Cytoplasm</keyword>
<dbReference type="SUPFAM" id="SSF54913">
    <property type="entry name" value="GlnB-like"/>
    <property type="match status" value="1"/>
</dbReference>
<evidence type="ECO:0000256" key="9">
    <source>
        <dbReference type="ARBA" id="ARBA00023102"/>
    </source>
</evidence>
<dbReference type="PROSITE" id="PS01316">
    <property type="entry name" value="ATP_P_PHORIBOSYLTR"/>
    <property type="match status" value="1"/>
</dbReference>
<comment type="cofactor">
    <cofactor evidence="11">
        <name>Mg(2+)</name>
        <dbReference type="ChEBI" id="CHEBI:18420"/>
    </cofactor>
</comment>
<dbReference type="Gene3D" id="3.30.70.120">
    <property type="match status" value="1"/>
</dbReference>
<dbReference type="InterPro" id="IPR013820">
    <property type="entry name" value="ATP_PRibTrfase_cat"/>
</dbReference>
<keyword evidence="11" id="KW-0479">Metal-binding</keyword>
<comment type="caution">
    <text evidence="14">The sequence shown here is derived from an EMBL/GenBank/DDBJ whole genome shotgun (WGS) entry which is preliminary data.</text>
</comment>
<evidence type="ECO:0000256" key="3">
    <source>
        <dbReference type="ARBA" id="ARBA00007955"/>
    </source>
</evidence>
<feature type="domain" description="ATP phosphoribosyltransferase catalytic" evidence="12">
    <location>
        <begin position="60"/>
        <end position="206"/>
    </location>
</feature>
<comment type="similarity">
    <text evidence="3 11">Belongs to the ATP phosphoribosyltransferase family. Long subfamily.</text>
</comment>
<dbReference type="GO" id="GO:0003879">
    <property type="term" value="F:ATP phosphoribosyltransferase activity"/>
    <property type="evidence" value="ECO:0007669"/>
    <property type="project" value="UniProtKB-EC"/>
</dbReference>
<reference evidence="14 15" key="1">
    <citation type="submission" date="2022-01" db="EMBL/GenBank/DDBJ databases">
        <title>Lysobacter chinensis sp. nov., a bacterium isolated from cow dung compost.</title>
        <authorList>
            <person name="Liu Y."/>
        </authorList>
    </citation>
    <scope>NUCLEOTIDE SEQUENCE [LARGE SCALE GENOMIC DNA]</scope>
    <source>
        <strain evidence="14 15">TLK-CK17</strain>
    </source>
</reference>
<organism evidence="14 15">
    <name type="scientific">Marilutibacter chinensis</name>
    <dbReference type="NCBI Taxonomy" id="2912247"/>
    <lineage>
        <taxon>Bacteria</taxon>
        <taxon>Pseudomonadati</taxon>
        <taxon>Pseudomonadota</taxon>
        <taxon>Gammaproteobacteria</taxon>
        <taxon>Lysobacterales</taxon>
        <taxon>Lysobacteraceae</taxon>
        <taxon>Marilutibacter</taxon>
    </lineage>
</organism>
<evidence type="ECO:0000256" key="4">
    <source>
        <dbReference type="ARBA" id="ARBA00011946"/>
    </source>
</evidence>
<dbReference type="RefSeq" id="WP_237053152.1">
    <property type="nucleotide sequence ID" value="NZ_JAKJPO010000001.1"/>
</dbReference>
<comment type="catalytic activity">
    <reaction evidence="1 11">
        <text>1-(5-phospho-beta-D-ribosyl)-ATP + diphosphate = 5-phospho-alpha-D-ribose 1-diphosphate + ATP</text>
        <dbReference type="Rhea" id="RHEA:18473"/>
        <dbReference type="ChEBI" id="CHEBI:30616"/>
        <dbReference type="ChEBI" id="CHEBI:33019"/>
        <dbReference type="ChEBI" id="CHEBI:58017"/>
        <dbReference type="ChEBI" id="CHEBI:73183"/>
        <dbReference type="EC" id="2.4.2.17"/>
    </reaction>
</comment>
<dbReference type="Gene3D" id="3.40.190.10">
    <property type="entry name" value="Periplasmic binding protein-like II"/>
    <property type="match status" value="2"/>
</dbReference>
<evidence type="ECO:0000256" key="2">
    <source>
        <dbReference type="ARBA" id="ARBA00004667"/>
    </source>
</evidence>
<keyword evidence="11" id="KW-0547">Nucleotide-binding</keyword>
<dbReference type="InterPro" id="IPR018198">
    <property type="entry name" value="ATP_PRibTrfase_CS"/>
</dbReference>
<dbReference type="InterPro" id="IPR013115">
    <property type="entry name" value="HisG_C"/>
</dbReference>
<reference evidence="14 15" key="3">
    <citation type="submission" date="2022-01" db="EMBL/GenBank/DDBJ databases">
        <authorList>
            <person name="Zhou L.Y."/>
        </authorList>
    </citation>
    <scope>NUCLEOTIDE SEQUENCE [LARGE SCALE GENOMIC DNA]</scope>
    <source>
        <strain evidence="14 15">TLK-CK17</strain>
    </source>
</reference>
<evidence type="ECO:0000256" key="8">
    <source>
        <dbReference type="ARBA" id="ARBA00022679"/>
    </source>
</evidence>
<keyword evidence="6 11" id="KW-0028">Amino-acid biosynthesis</keyword>
<evidence type="ECO:0000256" key="10">
    <source>
        <dbReference type="ARBA" id="ARBA00024861"/>
    </source>
</evidence>
<evidence type="ECO:0000313" key="15">
    <source>
        <dbReference type="Proteomes" id="UP001430796"/>
    </source>
</evidence>
<gene>
    <name evidence="11 14" type="primary">hisG</name>
    <name evidence="14" type="ORF">L3V18_03230</name>
</gene>
<dbReference type="EMBL" id="JAKJPO010000001">
    <property type="protein sequence ID" value="MCF7220805.1"/>
    <property type="molecule type" value="Genomic_DNA"/>
</dbReference>
<dbReference type="PANTHER" id="PTHR21403:SF8">
    <property type="entry name" value="ATP PHOSPHORIBOSYLTRANSFERASE"/>
    <property type="match status" value="1"/>
</dbReference>
<feature type="domain" description="Histidine biosynthesis HisG C-terminal" evidence="13">
    <location>
        <begin position="251"/>
        <end position="320"/>
    </location>
</feature>
<keyword evidence="8 11" id="KW-0808">Transferase</keyword>
<keyword evidence="9 11" id="KW-0368">Histidine biosynthesis</keyword>
<keyword evidence="11" id="KW-0460">Magnesium</keyword>
<evidence type="ECO:0000259" key="13">
    <source>
        <dbReference type="Pfam" id="PF08029"/>
    </source>
</evidence>
<comment type="subcellular location">
    <subcellularLocation>
        <location evidence="11">Cytoplasm</location>
    </subcellularLocation>
</comment>
<dbReference type="HAMAP" id="MF_00079">
    <property type="entry name" value="HisG_Long"/>
    <property type="match status" value="1"/>
</dbReference>
<evidence type="ECO:0000256" key="11">
    <source>
        <dbReference type="HAMAP-Rule" id="MF_00079"/>
    </source>
</evidence>
<accession>A0ABS9HRM3</accession>
<reference evidence="15" key="2">
    <citation type="submission" date="2022-01" db="EMBL/GenBank/DDBJ databases">
        <title>Lysobacter chinensis sp. nov., a bacterium isolated from cow dung compost.</title>
        <authorList>
            <person name="Zhou L.Y."/>
        </authorList>
    </citation>
    <scope>NUCLEOTIDE SEQUENCE [LARGE SCALE GENOMIC DNA]</scope>
    <source>
        <strain evidence="15">TLK-CK17</strain>
    </source>
</reference>
<keyword evidence="11" id="KW-0067">ATP-binding</keyword>
<comment type="pathway">
    <text evidence="2 11">Amino-acid biosynthesis; L-histidine biosynthesis; L-histidine from 5-phospho-alpha-D-ribose 1-diphosphate: step 1/9.</text>
</comment>
<evidence type="ECO:0000256" key="7">
    <source>
        <dbReference type="ARBA" id="ARBA00022676"/>
    </source>
</evidence>
<evidence type="ECO:0000259" key="12">
    <source>
        <dbReference type="Pfam" id="PF01634"/>
    </source>
</evidence>
<dbReference type="Proteomes" id="UP001430796">
    <property type="component" value="Unassembled WGS sequence"/>
</dbReference>
<dbReference type="InterPro" id="IPR015867">
    <property type="entry name" value="N-reg_PII/ATP_PRibTrfase_C"/>
</dbReference>
<dbReference type="InterPro" id="IPR001348">
    <property type="entry name" value="ATP_PRibTrfase_HisG"/>
</dbReference>
<keyword evidence="15" id="KW-1185">Reference proteome</keyword>
<dbReference type="InterPro" id="IPR020621">
    <property type="entry name" value="ATP-PRT_HisG_long"/>
</dbReference>
<dbReference type="SUPFAM" id="SSF53850">
    <property type="entry name" value="Periplasmic binding protein-like II"/>
    <property type="match status" value="1"/>
</dbReference>
<evidence type="ECO:0000256" key="5">
    <source>
        <dbReference type="ARBA" id="ARBA00020998"/>
    </source>
</evidence>